<protein>
    <submittedName>
        <fullName evidence="2">Molybdopterin-guanine dinucleotide biosynthesis protein B</fullName>
    </submittedName>
</protein>
<dbReference type="PANTHER" id="PTHR40072">
    <property type="entry name" value="MOLYBDOPTERIN-GUANINE DINUCLEOTIDE BIOSYNTHESIS ADAPTER PROTEIN-RELATED"/>
    <property type="match status" value="1"/>
</dbReference>
<accession>F2NHA1</accession>
<dbReference type="SUPFAM" id="SSF52540">
    <property type="entry name" value="P-loop containing nucleoside triphosphate hydrolases"/>
    <property type="match status" value="1"/>
</dbReference>
<name>F2NHA1_DESAR</name>
<evidence type="ECO:0000313" key="3">
    <source>
        <dbReference type="Proteomes" id="UP000000483"/>
    </source>
</evidence>
<dbReference type="InterPro" id="IPR027417">
    <property type="entry name" value="P-loop_NTPase"/>
</dbReference>
<dbReference type="STRING" id="880072.Desac_1079"/>
<dbReference type="HOGENOM" id="CLU_068199_2_1_7"/>
<dbReference type="eggNOG" id="COG1763">
    <property type="taxonomic scope" value="Bacteria"/>
</dbReference>
<dbReference type="GO" id="GO:0005525">
    <property type="term" value="F:GTP binding"/>
    <property type="evidence" value="ECO:0007669"/>
    <property type="project" value="InterPro"/>
</dbReference>
<dbReference type="InterPro" id="IPR052539">
    <property type="entry name" value="MGD_biosynthesis_adapter"/>
</dbReference>
<dbReference type="Pfam" id="PF03205">
    <property type="entry name" value="MobB"/>
    <property type="match status" value="1"/>
</dbReference>
<dbReference type="KEGG" id="dao:Desac_1079"/>
<dbReference type="InterPro" id="IPR004435">
    <property type="entry name" value="MobB_dom"/>
</dbReference>
<gene>
    <name evidence="2" type="ordered locus">Desac_1079</name>
</gene>
<dbReference type="NCBIfam" id="TIGR00176">
    <property type="entry name" value="mobB"/>
    <property type="match status" value="1"/>
</dbReference>
<evidence type="ECO:0000313" key="2">
    <source>
        <dbReference type="EMBL" id="AEB08943.1"/>
    </source>
</evidence>
<dbReference type="CDD" id="cd03116">
    <property type="entry name" value="MobB"/>
    <property type="match status" value="1"/>
</dbReference>
<reference evidence="3" key="2">
    <citation type="submission" date="2011-03" db="EMBL/GenBank/DDBJ databases">
        <title>The complete genome of Desulfobacca acetoxidans DSM 11109.</title>
        <authorList>
            <consortium name="US DOE Joint Genome Institute (JGI-PGF)"/>
            <person name="Lucas S."/>
            <person name="Copeland A."/>
            <person name="Lapidus A."/>
            <person name="Bruce D."/>
            <person name="Goodwin L."/>
            <person name="Pitluck S."/>
            <person name="Peters L."/>
            <person name="Kyrpides N."/>
            <person name="Mavromatis K."/>
            <person name="Ivanova N."/>
            <person name="Ovchinnikova G."/>
            <person name="Teshima H."/>
            <person name="Detter J.C."/>
            <person name="Han C."/>
            <person name="Land M."/>
            <person name="Hauser L."/>
            <person name="Markowitz V."/>
            <person name="Cheng J.-F."/>
            <person name="Hugenholtz P."/>
            <person name="Woyke T."/>
            <person name="Wu D."/>
            <person name="Spring S."/>
            <person name="Schueler E."/>
            <person name="Brambilla E."/>
            <person name="Klenk H.-P."/>
            <person name="Eisen J.A."/>
        </authorList>
    </citation>
    <scope>NUCLEOTIDE SEQUENCE [LARGE SCALE GENOMIC DNA]</scope>
    <source>
        <strain evidence="3">ATCC 700848 / DSM 11109 / ASRB2</strain>
    </source>
</reference>
<dbReference type="GO" id="GO:0006777">
    <property type="term" value="P:Mo-molybdopterin cofactor biosynthetic process"/>
    <property type="evidence" value="ECO:0007669"/>
    <property type="project" value="InterPro"/>
</dbReference>
<reference evidence="2 3" key="1">
    <citation type="journal article" date="2011" name="Stand. Genomic Sci.">
        <title>Complete genome sequence of the acetate-degrading sulfate reducer Desulfobacca acetoxidans type strain (ASRB2).</title>
        <authorList>
            <person name="Goker M."/>
            <person name="Teshima H."/>
            <person name="Lapidus A."/>
            <person name="Nolan M."/>
            <person name="Lucas S."/>
            <person name="Hammon N."/>
            <person name="Deshpande S."/>
            <person name="Cheng J.F."/>
            <person name="Tapia R."/>
            <person name="Han C."/>
            <person name="Goodwin L."/>
            <person name="Pitluck S."/>
            <person name="Huntemann M."/>
            <person name="Liolios K."/>
            <person name="Ivanova N."/>
            <person name="Pagani I."/>
            <person name="Mavromatis K."/>
            <person name="Ovchinikova G."/>
            <person name="Pati A."/>
            <person name="Chen A."/>
            <person name="Palaniappan K."/>
            <person name="Land M."/>
            <person name="Hauser L."/>
            <person name="Brambilla E.M."/>
            <person name="Rohde M."/>
            <person name="Spring S."/>
            <person name="Detter J.C."/>
            <person name="Woyke T."/>
            <person name="Bristow J."/>
            <person name="Eisen J.A."/>
            <person name="Markowitz V."/>
            <person name="Hugenholtz P."/>
            <person name="Kyrpides N.C."/>
            <person name="Klenk H.P."/>
        </authorList>
    </citation>
    <scope>NUCLEOTIDE SEQUENCE [LARGE SCALE GENOMIC DNA]</scope>
    <source>
        <strain evidence="3">ATCC 700848 / DSM 11109 / ASRB2</strain>
    </source>
</reference>
<sequence>MTESPEYYGNMDCSGGLSRLKAVAVVGPSNCGKTELICRLLKLYNQQGLRVAAVKHSHKAIEVDRAGKDTWRFRQAGAQAVALATRGMLQITQVCRDDPPVATVLAALPSDLDFVLIEGYKSSLLPKLVFLPSEEILSYLPEYSSIIAFISGVVVDTPLPLFSREQVPEIGAFILRWLNLKWPV</sequence>
<proteinExistence type="predicted"/>
<keyword evidence="3" id="KW-1185">Reference proteome</keyword>
<feature type="domain" description="Molybdopterin-guanine dinucleotide biosynthesis protein B (MobB)" evidence="1">
    <location>
        <begin position="23"/>
        <end position="151"/>
    </location>
</feature>
<dbReference type="PANTHER" id="PTHR40072:SF1">
    <property type="entry name" value="MOLYBDOPTERIN-GUANINE DINUCLEOTIDE BIOSYNTHESIS ADAPTER PROTEIN"/>
    <property type="match status" value="1"/>
</dbReference>
<dbReference type="Gene3D" id="3.40.50.300">
    <property type="entry name" value="P-loop containing nucleotide triphosphate hydrolases"/>
    <property type="match status" value="1"/>
</dbReference>
<dbReference type="EMBL" id="CP002629">
    <property type="protein sequence ID" value="AEB08943.1"/>
    <property type="molecule type" value="Genomic_DNA"/>
</dbReference>
<dbReference type="AlphaFoldDB" id="F2NHA1"/>
<evidence type="ECO:0000259" key="1">
    <source>
        <dbReference type="Pfam" id="PF03205"/>
    </source>
</evidence>
<dbReference type="Proteomes" id="UP000000483">
    <property type="component" value="Chromosome"/>
</dbReference>
<organism evidence="2 3">
    <name type="scientific">Desulfobacca acetoxidans (strain ATCC 700848 / DSM 11109 / ASRB2)</name>
    <dbReference type="NCBI Taxonomy" id="880072"/>
    <lineage>
        <taxon>Bacteria</taxon>
        <taxon>Pseudomonadati</taxon>
        <taxon>Thermodesulfobacteriota</taxon>
        <taxon>Desulfobaccia</taxon>
        <taxon>Desulfobaccales</taxon>
        <taxon>Desulfobaccaceae</taxon>
        <taxon>Desulfobacca</taxon>
    </lineage>
</organism>